<name>A0ABN1B8Q1_9BURK</name>
<comment type="caution">
    <text evidence="1">The sequence shown here is derived from an EMBL/GenBank/DDBJ whole genome shotgun (WGS) entry which is preliminary data.</text>
</comment>
<evidence type="ECO:0000313" key="1">
    <source>
        <dbReference type="EMBL" id="GAA0492353.1"/>
    </source>
</evidence>
<keyword evidence="2" id="KW-1185">Reference proteome</keyword>
<gene>
    <name evidence="1" type="ORF">GCM10009097_05020</name>
</gene>
<evidence type="ECO:0000313" key="2">
    <source>
        <dbReference type="Proteomes" id="UP001501706"/>
    </source>
</evidence>
<accession>A0ABN1B8Q1</accession>
<protein>
    <submittedName>
        <fullName evidence="1">Uncharacterized protein</fullName>
    </submittedName>
</protein>
<dbReference type="RefSeq" id="WP_343927068.1">
    <property type="nucleotide sequence ID" value="NZ_BAAAEN010000002.1"/>
</dbReference>
<reference evidence="1 2" key="1">
    <citation type="journal article" date="2019" name="Int. J. Syst. Evol. Microbiol.">
        <title>The Global Catalogue of Microorganisms (GCM) 10K type strain sequencing project: providing services to taxonomists for standard genome sequencing and annotation.</title>
        <authorList>
            <consortium name="The Broad Institute Genomics Platform"/>
            <consortium name="The Broad Institute Genome Sequencing Center for Infectious Disease"/>
            <person name="Wu L."/>
            <person name="Ma J."/>
        </authorList>
    </citation>
    <scope>NUCLEOTIDE SEQUENCE [LARGE SCALE GENOMIC DNA]</scope>
    <source>
        <strain evidence="1 2">JCM 14330</strain>
    </source>
</reference>
<dbReference type="EMBL" id="BAAAEN010000002">
    <property type="protein sequence ID" value="GAA0492353.1"/>
    <property type="molecule type" value="Genomic_DNA"/>
</dbReference>
<organism evidence="1 2">
    <name type="scientific">Pigmentiphaga daeguensis</name>
    <dbReference type="NCBI Taxonomy" id="414049"/>
    <lineage>
        <taxon>Bacteria</taxon>
        <taxon>Pseudomonadati</taxon>
        <taxon>Pseudomonadota</taxon>
        <taxon>Betaproteobacteria</taxon>
        <taxon>Burkholderiales</taxon>
        <taxon>Alcaligenaceae</taxon>
        <taxon>Pigmentiphaga</taxon>
    </lineage>
</organism>
<sequence length="128" mass="13960">MNKTLALTLPQAQAVYSAMCALNNLGKSTVSVIIPKAPGQNDEPRVTWSFSGVAVRLSRTFHVEDYADQSAFAAAYGLDSGADPELLEALQAEQEWRDRERDGALDPEWDYESMVGAKRRAAIARATA</sequence>
<dbReference type="Proteomes" id="UP001501706">
    <property type="component" value="Unassembled WGS sequence"/>
</dbReference>
<proteinExistence type="predicted"/>